<dbReference type="GO" id="GO:0005524">
    <property type="term" value="F:ATP binding"/>
    <property type="evidence" value="ECO:0007669"/>
    <property type="project" value="UniProtKB-KW"/>
</dbReference>
<evidence type="ECO:0000256" key="2">
    <source>
        <dbReference type="ARBA" id="ARBA00022475"/>
    </source>
</evidence>
<keyword evidence="6" id="KW-0408">Iron</keyword>
<proteinExistence type="predicted"/>
<dbReference type="Pfam" id="PF08402">
    <property type="entry name" value="TOBE_2"/>
    <property type="match status" value="1"/>
</dbReference>
<keyword evidence="1" id="KW-0813">Transport</keyword>
<dbReference type="InterPro" id="IPR003593">
    <property type="entry name" value="AAA+_ATPase"/>
</dbReference>
<feature type="domain" description="ABC transporter" evidence="9">
    <location>
        <begin position="2"/>
        <end position="234"/>
    </location>
</feature>
<dbReference type="GO" id="GO:0016887">
    <property type="term" value="F:ATP hydrolysis activity"/>
    <property type="evidence" value="ECO:0007669"/>
    <property type="project" value="InterPro"/>
</dbReference>
<dbReference type="RefSeq" id="WP_014108231.1">
    <property type="nucleotide sequence ID" value="NC_016041.1"/>
</dbReference>
<dbReference type="PROSITE" id="PS00211">
    <property type="entry name" value="ABC_TRANSPORTER_1"/>
    <property type="match status" value="1"/>
</dbReference>
<dbReference type="GO" id="GO:0043190">
    <property type="term" value="C:ATP-binding cassette (ABC) transporter complex"/>
    <property type="evidence" value="ECO:0007669"/>
    <property type="project" value="InterPro"/>
</dbReference>
<dbReference type="PANTHER" id="PTHR42781:SF4">
    <property type="entry name" value="SPERMIDINE_PUTRESCINE IMPORT ATP-BINDING PROTEIN POTA"/>
    <property type="match status" value="1"/>
</dbReference>
<dbReference type="KEGG" id="gni:GNIT_1230"/>
<evidence type="ECO:0000256" key="7">
    <source>
        <dbReference type="ARBA" id="ARBA00023065"/>
    </source>
</evidence>
<name>G4QKW7_GLANF</name>
<dbReference type="GO" id="GO:0015408">
    <property type="term" value="F:ABC-type ferric iron transporter activity"/>
    <property type="evidence" value="ECO:0007669"/>
    <property type="project" value="InterPro"/>
</dbReference>
<dbReference type="GO" id="GO:0015697">
    <property type="term" value="P:quaternary ammonium group transport"/>
    <property type="evidence" value="ECO:0007669"/>
    <property type="project" value="UniProtKB-ARBA"/>
</dbReference>
<evidence type="ECO:0000256" key="4">
    <source>
        <dbReference type="ARBA" id="ARBA00022741"/>
    </source>
</evidence>
<dbReference type="AlphaFoldDB" id="G4QKW7"/>
<dbReference type="eggNOG" id="COG3842">
    <property type="taxonomic scope" value="Bacteria"/>
</dbReference>
<dbReference type="Gene3D" id="2.40.50.100">
    <property type="match status" value="1"/>
</dbReference>
<dbReference type="InterPro" id="IPR027417">
    <property type="entry name" value="P-loop_NTPase"/>
</dbReference>
<evidence type="ECO:0000256" key="3">
    <source>
        <dbReference type="ARBA" id="ARBA00022496"/>
    </source>
</evidence>
<dbReference type="InterPro" id="IPR017871">
    <property type="entry name" value="ABC_transporter-like_CS"/>
</dbReference>
<organism evidence="10 11">
    <name type="scientific">Glaciecola nitratireducens (strain JCM 12485 / KCTC 12276 / FR1064)</name>
    <dbReference type="NCBI Taxonomy" id="1085623"/>
    <lineage>
        <taxon>Bacteria</taxon>
        <taxon>Pseudomonadati</taxon>
        <taxon>Pseudomonadota</taxon>
        <taxon>Gammaproteobacteria</taxon>
        <taxon>Alteromonadales</taxon>
        <taxon>Alteromonadaceae</taxon>
        <taxon>Brumicola</taxon>
    </lineage>
</organism>
<dbReference type="STRING" id="1085623.GNIT_1230"/>
<dbReference type="PANTHER" id="PTHR42781">
    <property type="entry name" value="SPERMIDINE/PUTRESCINE IMPORT ATP-BINDING PROTEIN POTA"/>
    <property type="match status" value="1"/>
</dbReference>
<dbReference type="Pfam" id="PF00005">
    <property type="entry name" value="ABC_tran"/>
    <property type="match status" value="1"/>
</dbReference>
<keyword evidence="5" id="KW-0067">ATP-binding</keyword>
<dbReference type="InterPro" id="IPR013611">
    <property type="entry name" value="Transp-assoc_OB_typ2"/>
</dbReference>
<dbReference type="InterPro" id="IPR003439">
    <property type="entry name" value="ABC_transporter-like_ATP-bd"/>
</dbReference>
<accession>G4QKW7</accession>
<keyword evidence="2" id="KW-1003">Cell membrane</keyword>
<dbReference type="PROSITE" id="PS50893">
    <property type="entry name" value="ABC_TRANSPORTER_2"/>
    <property type="match status" value="1"/>
</dbReference>
<dbReference type="InterPro" id="IPR008995">
    <property type="entry name" value="Mo/tungstate-bd_C_term_dom"/>
</dbReference>
<evidence type="ECO:0000256" key="5">
    <source>
        <dbReference type="ARBA" id="ARBA00022840"/>
    </source>
</evidence>
<dbReference type="SUPFAM" id="SSF52540">
    <property type="entry name" value="P-loop containing nucleoside triphosphate hydrolases"/>
    <property type="match status" value="1"/>
</dbReference>
<dbReference type="Gene3D" id="3.40.50.300">
    <property type="entry name" value="P-loop containing nucleotide triphosphate hydrolases"/>
    <property type="match status" value="1"/>
</dbReference>
<dbReference type="EMBL" id="CP003060">
    <property type="protein sequence ID" value="AEP29357.1"/>
    <property type="molecule type" value="Genomic_DNA"/>
</dbReference>
<dbReference type="CDD" id="cd03259">
    <property type="entry name" value="ABC_Carb_Solutes_like"/>
    <property type="match status" value="1"/>
</dbReference>
<dbReference type="InterPro" id="IPR050093">
    <property type="entry name" value="ABC_SmlMolc_Importer"/>
</dbReference>
<dbReference type="Proteomes" id="UP000009282">
    <property type="component" value="Chromosome"/>
</dbReference>
<dbReference type="SUPFAM" id="SSF50331">
    <property type="entry name" value="MOP-like"/>
    <property type="match status" value="1"/>
</dbReference>
<dbReference type="OrthoDB" id="9802264at2"/>
<keyword evidence="4" id="KW-0547">Nucleotide-binding</keyword>
<evidence type="ECO:0000313" key="11">
    <source>
        <dbReference type="Proteomes" id="UP000009282"/>
    </source>
</evidence>
<evidence type="ECO:0000256" key="8">
    <source>
        <dbReference type="ARBA" id="ARBA00023136"/>
    </source>
</evidence>
<reference evidence="10 11" key="1">
    <citation type="journal article" date="2011" name="J. Bacteriol.">
        <title>Complete genome sequence of seawater bacterium Glaciecola nitratireducens FR1064T.</title>
        <authorList>
            <person name="Bian F."/>
            <person name="Qin Q.L."/>
            <person name="Xie B.B."/>
            <person name="Shu Y.L."/>
            <person name="Zhang X.Y."/>
            <person name="Yu Y."/>
            <person name="Chen B."/>
            <person name="Chen X.L."/>
            <person name="Zhou B.C."/>
            <person name="Zhang Y.Z."/>
        </authorList>
    </citation>
    <scope>NUCLEOTIDE SEQUENCE [LARGE SCALE GENOMIC DNA]</scope>
    <source>
        <strain evidence="11">JCM 12485 / KCTC 12276 / FR1064</strain>
    </source>
</reference>
<protein>
    <submittedName>
        <fullName evidence="10">ABC transporter related protein</fullName>
    </submittedName>
</protein>
<evidence type="ECO:0000256" key="6">
    <source>
        <dbReference type="ARBA" id="ARBA00023004"/>
    </source>
</evidence>
<evidence type="ECO:0000256" key="1">
    <source>
        <dbReference type="ARBA" id="ARBA00022448"/>
    </source>
</evidence>
<sequence>MLDITNLSLSYGKQNVLQNLTISLSQGEIGCILGPSGCGKTTLLRAIAGFKSVQEGSISVNGTIVSDAQTEMPVAKRRIGVVFQDFALFPHMTVLKNVAYGLSKLAKSDSLKLAEQAIELVGLNDSKSKYPHELSGGQQQRVAIARAIAPKPDLLLLDEPFSSLDPELRERLSSEIRSIIKQQNITALLITHDQTEAFAMADKIGVLHDHQCQQWGTAYDLYHEPATEFIADFVGEGVFIPVTVVAYENDEESTIEPIEEKRIWLETQLGRFLLPEEYLTSGTFKVGDKAKMLVRPDDLRHQDESVMKARVVGRSFRGAHILYRLSLNENDGLLCLAPSHHDHQIGESFGIHLEVEHVICFPI</sequence>
<gene>
    <name evidence="10" type="ordered locus">GNIT_1230</name>
</gene>
<dbReference type="HOGENOM" id="CLU_000604_1_1_6"/>
<evidence type="ECO:0000259" key="9">
    <source>
        <dbReference type="PROSITE" id="PS50893"/>
    </source>
</evidence>
<keyword evidence="3" id="KW-0410">Iron transport</keyword>
<dbReference type="SMART" id="SM00382">
    <property type="entry name" value="AAA"/>
    <property type="match status" value="1"/>
</dbReference>
<keyword evidence="11" id="KW-1185">Reference proteome</keyword>
<dbReference type="FunFam" id="3.40.50.300:FF:000425">
    <property type="entry name" value="Probable ABC transporter, ATP-binding subunit"/>
    <property type="match status" value="1"/>
</dbReference>
<evidence type="ECO:0000313" key="10">
    <source>
        <dbReference type="EMBL" id="AEP29357.1"/>
    </source>
</evidence>
<keyword evidence="8" id="KW-0472">Membrane</keyword>
<dbReference type="InterPro" id="IPR015853">
    <property type="entry name" value="ABC_transpr_FbpC"/>
</dbReference>
<keyword evidence="7" id="KW-0406">Ion transport</keyword>